<sequence length="208" mass="22806">MPEEAGRGSLPDKLVEQYAETLRALCLDTFAYTLTIAESGRLTSAEAISRLRAAPPWQSAYPPGPYATEGDDDLTLIAIGNGIVTLDGINPDPHRKELTDRLAGPGLRHWYLAQDIEGNSTLYVRHGDAEGEVQCPEPLADEFTPWTKFLGPLTPYTALLASLYDDMELDATAMFLAIIEHESGVRFDRALLDKPSLNVPADPQRPVE</sequence>
<evidence type="ECO:0000313" key="1">
    <source>
        <dbReference type="EMBL" id="TDE49932.1"/>
    </source>
</evidence>
<dbReference type="RefSeq" id="WP_132631849.1">
    <property type="nucleotide sequence ID" value="NZ_SMLD01000049.1"/>
</dbReference>
<protein>
    <submittedName>
        <fullName evidence="1">Uncharacterized protein</fullName>
    </submittedName>
</protein>
<proteinExistence type="predicted"/>
<gene>
    <name evidence="1" type="ORF">E1295_20000</name>
</gene>
<dbReference type="Proteomes" id="UP000295136">
    <property type="component" value="Unassembled WGS sequence"/>
</dbReference>
<dbReference type="AlphaFoldDB" id="A0A4V2ZA44"/>
<keyword evidence="2" id="KW-1185">Reference proteome</keyword>
<comment type="caution">
    <text evidence="1">The sequence shown here is derived from an EMBL/GenBank/DDBJ whole genome shotgun (WGS) entry which is preliminary data.</text>
</comment>
<name>A0A4V2ZA44_9ACTN</name>
<accession>A0A4V2ZA44</accession>
<organism evidence="1 2">
    <name type="scientific">Nonomuraea mesophila</name>
    <dbReference type="NCBI Taxonomy" id="2530382"/>
    <lineage>
        <taxon>Bacteria</taxon>
        <taxon>Bacillati</taxon>
        <taxon>Actinomycetota</taxon>
        <taxon>Actinomycetes</taxon>
        <taxon>Streptosporangiales</taxon>
        <taxon>Streptosporangiaceae</taxon>
        <taxon>Nonomuraea</taxon>
    </lineage>
</organism>
<dbReference type="EMBL" id="SMLD01000049">
    <property type="protein sequence ID" value="TDE49932.1"/>
    <property type="molecule type" value="Genomic_DNA"/>
</dbReference>
<evidence type="ECO:0000313" key="2">
    <source>
        <dbReference type="Proteomes" id="UP000295136"/>
    </source>
</evidence>
<reference evidence="1 2" key="1">
    <citation type="submission" date="2019-03" db="EMBL/GenBank/DDBJ databases">
        <title>Draft genome sequences of novel Actinobacteria.</title>
        <authorList>
            <person name="Sahin N."/>
            <person name="Ay H."/>
            <person name="Saygin H."/>
        </authorList>
    </citation>
    <scope>NUCLEOTIDE SEQUENCE [LARGE SCALE GENOMIC DNA]</scope>
    <source>
        <strain evidence="1 2">6K102</strain>
    </source>
</reference>